<dbReference type="Proteomes" id="UP001147700">
    <property type="component" value="Unassembled WGS sequence"/>
</dbReference>
<sequence length="258" mass="29525">MASKACIFCGGTPLTREHLWPDWLRRELEIKAGFDWRMQQESDGTTTRDQAWTAPPFNQQVKAVCARCNNGWMSEIESAAKPILQALVRAEGRQLHRRMQRTLATWAFLKACIFDELHPAERTVPEAHRQFLYEHKEPPPDGVWIRVATYEARDIGHYAYQGIRLGKRGEPEPAEVTVYFVTMTAVALVLQVTGSLLDEWRFKDVPYPDEFAVAEIWPSSARVDFKQRNLLTHETLIGFTKALYNVMGSLTAPVPRPL</sequence>
<evidence type="ECO:0000313" key="2">
    <source>
        <dbReference type="Proteomes" id="UP001147700"/>
    </source>
</evidence>
<name>A0ABT4RDJ7_9ACTN</name>
<accession>A0ABT4RDJ7</accession>
<reference evidence="1" key="1">
    <citation type="submission" date="2022-10" db="EMBL/GenBank/DDBJ databases">
        <title>The WGS of Solirubrobacter sp. CPCC 204708.</title>
        <authorList>
            <person name="Jiang Z."/>
        </authorList>
    </citation>
    <scope>NUCLEOTIDE SEQUENCE</scope>
    <source>
        <strain evidence="1">CPCC 204708</strain>
    </source>
</reference>
<evidence type="ECO:0000313" key="1">
    <source>
        <dbReference type="EMBL" id="MDA0136405.1"/>
    </source>
</evidence>
<dbReference type="EMBL" id="JAPCID010000003">
    <property type="protein sequence ID" value="MDA0136405.1"/>
    <property type="molecule type" value="Genomic_DNA"/>
</dbReference>
<comment type="caution">
    <text evidence="1">The sequence shown here is derived from an EMBL/GenBank/DDBJ whole genome shotgun (WGS) entry which is preliminary data.</text>
</comment>
<dbReference type="RefSeq" id="WP_202955442.1">
    <property type="nucleotide sequence ID" value="NZ_JAPCID010000003.1"/>
</dbReference>
<evidence type="ECO:0008006" key="3">
    <source>
        <dbReference type="Google" id="ProtNLM"/>
    </source>
</evidence>
<protein>
    <recommendedName>
        <fullName evidence="3">HNH endonuclease</fullName>
    </recommendedName>
</protein>
<gene>
    <name evidence="1" type="ORF">OJ962_02775</name>
</gene>
<keyword evidence="2" id="KW-1185">Reference proteome</keyword>
<proteinExistence type="predicted"/>
<organism evidence="1 2">
    <name type="scientific">Solirubrobacter deserti</name>
    <dbReference type="NCBI Taxonomy" id="2282478"/>
    <lineage>
        <taxon>Bacteria</taxon>
        <taxon>Bacillati</taxon>
        <taxon>Actinomycetota</taxon>
        <taxon>Thermoleophilia</taxon>
        <taxon>Solirubrobacterales</taxon>
        <taxon>Solirubrobacteraceae</taxon>
        <taxon>Solirubrobacter</taxon>
    </lineage>
</organism>